<comment type="function">
    <text evidence="1">Represses transcription of the icaADBC operon necessary for biofilm production.</text>
</comment>
<dbReference type="AlphaFoldDB" id="A0A7L8AFB4"/>
<evidence type="ECO:0000256" key="6">
    <source>
        <dbReference type="ARBA" id="ARBA00023125"/>
    </source>
</evidence>
<evidence type="ECO:0000256" key="1">
    <source>
        <dbReference type="ARBA" id="ARBA00002291"/>
    </source>
</evidence>
<dbReference type="InterPro" id="IPR036271">
    <property type="entry name" value="Tet_transcr_reg_TetR-rel_C_sf"/>
</dbReference>
<evidence type="ECO:0000256" key="4">
    <source>
        <dbReference type="ARBA" id="ARBA00022491"/>
    </source>
</evidence>
<evidence type="ECO:0000313" key="12">
    <source>
        <dbReference type="Proteomes" id="UP000516764"/>
    </source>
</evidence>
<evidence type="ECO:0000259" key="10">
    <source>
        <dbReference type="PROSITE" id="PS50977"/>
    </source>
</evidence>
<dbReference type="InterPro" id="IPR050624">
    <property type="entry name" value="HTH-type_Tx_Regulator"/>
</dbReference>
<dbReference type="InterPro" id="IPR041646">
    <property type="entry name" value="IcaR_C"/>
</dbReference>
<name>A0A7L8AFB4_9FLAO</name>
<dbReference type="PANTHER" id="PTHR43479">
    <property type="entry name" value="ACREF/ENVCD OPERON REPRESSOR-RELATED"/>
    <property type="match status" value="1"/>
</dbReference>
<dbReference type="SUPFAM" id="SSF48498">
    <property type="entry name" value="Tetracyclin repressor-like, C-terminal domain"/>
    <property type="match status" value="1"/>
</dbReference>
<dbReference type="InterPro" id="IPR009057">
    <property type="entry name" value="Homeodomain-like_sf"/>
</dbReference>
<reference evidence="11 12" key="1">
    <citation type="journal article" date="2016" name="Int. J. Syst. Evol. Microbiol.">
        <title>Polaribacter haliotis sp. nov., isolated from the gut of abalone Haliotis discus hannai.</title>
        <authorList>
            <person name="Kim Y.O."/>
            <person name="Park I.S."/>
            <person name="Park S."/>
            <person name="Nam B.H."/>
            <person name="Park J.M."/>
            <person name="Kim D.G."/>
            <person name="Yoon J.H."/>
        </authorList>
    </citation>
    <scope>NUCLEOTIDE SEQUENCE [LARGE SCALE GENOMIC DNA]</scope>
    <source>
        <strain evidence="11 12">KCTC 52418</strain>
    </source>
</reference>
<keyword evidence="4" id="KW-0678">Repressor</keyword>
<keyword evidence="7" id="KW-0804">Transcription</keyword>
<evidence type="ECO:0000256" key="3">
    <source>
        <dbReference type="ARBA" id="ARBA00014341"/>
    </source>
</evidence>
<evidence type="ECO:0000256" key="9">
    <source>
        <dbReference type="PROSITE-ProRule" id="PRU00335"/>
    </source>
</evidence>
<dbReference type="PROSITE" id="PS50977">
    <property type="entry name" value="HTH_TETR_2"/>
    <property type="match status" value="1"/>
</dbReference>
<keyword evidence="5" id="KW-0805">Transcription regulation</keyword>
<gene>
    <name evidence="11" type="ORF">H9I45_15410</name>
</gene>
<keyword evidence="6 9" id="KW-0238">DNA-binding</keyword>
<dbReference type="Gene3D" id="1.10.357.10">
    <property type="entry name" value="Tetracycline Repressor, domain 2"/>
    <property type="match status" value="1"/>
</dbReference>
<feature type="DNA-binding region" description="H-T-H motif" evidence="9">
    <location>
        <begin position="31"/>
        <end position="50"/>
    </location>
</feature>
<dbReference type="InterPro" id="IPR001647">
    <property type="entry name" value="HTH_TetR"/>
</dbReference>
<dbReference type="KEGG" id="phal:H9I45_15410"/>
<dbReference type="OrthoDB" id="7618612at2"/>
<feature type="domain" description="HTH tetR-type" evidence="10">
    <location>
        <begin position="8"/>
        <end position="68"/>
    </location>
</feature>
<proteinExistence type="predicted"/>
<evidence type="ECO:0000256" key="8">
    <source>
        <dbReference type="ARBA" id="ARBA00030200"/>
    </source>
</evidence>
<dbReference type="Pfam" id="PF18665">
    <property type="entry name" value="TetR_C_37"/>
    <property type="match status" value="1"/>
</dbReference>
<evidence type="ECO:0000256" key="5">
    <source>
        <dbReference type="ARBA" id="ARBA00023015"/>
    </source>
</evidence>
<comment type="subunit">
    <text evidence="2">Homodimer.</text>
</comment>
<sequence length="202" mass="23530">MGRKSLKDIRQKEIIEAFYVVAQKEGLENASLAKVAKEMGVNTSLVLHYFNSKDDLIFGLINYILERYHQIYLSASCIEKGESRILRLVDNLFSREWNELIDDSVFYSSFALIFRNKKIKTAYRELHDNLRLLLSKVIEEAKINGEVNIQDAKKTADLIFIIVEGAYYYLSLYDIDEDYLVKLNHYKKTALDLLKLTKTPVF</sequence>
<dbReference type="PANTHER" id="PTHR43479:SF11">
    <property type="entry name" value="ACREF_ENVCD OPERON REPRESSOR-RELATED"/>
    <property type="match status" value="1"/>
</dbReference>
<organism evidence="11 12">
    <name type="scientific">Polaribacter haliotis</name>
    <dbReference type="NCBI Taxonomy" id="1888915"/>
    <lineage>
        <taxon>Bacteria</taxon>
        <taxon>Pseudomonadati</taxon>
        <taxon>Bacteroidota</taxon>
        <taxon>Flavobacteriia</taxon>
        <taxon>Flavobacteriales</taxon>
        <taxon>Flavobacteriaceae</taxon>
    </lineage>
</organism>
<accession>A0A7L8AFB4</accession>
<evidence type="ECO:0000256" key="2">
    <source>
        <dbReference type="ARBA" id="ARBA00011738"/>
    </source>
</evidence>
<dbReference type="RefSeq" id="WP_088354237.1">
    <property type="nucleotide sequence ID" value="NZ_CP061813.1"/>
</dbReference>
<dbReference type="GO" id="GO:0003677">
    <property type="term" value="F:DNA binding"/>
    <property type="evidence" value="ECO:0007669"/>
    <property type="project" value="UniProtKB-UniRule"/>
</dbReference>
<keyword evidence="12" id="KW-1185">Reference proteome</keyword>
<evidence type="ECO:0000313" key="11">
    <source>
        <dbReference type="EMBL" id="QOD60706.1"/>
    </source>
</evidence>
<evidence type="ECO:0000256" key="7">
    <source>
        <dbReference type="ARBA" id="ARBA00023163"/>
    </source>
</evidence>
<dbReference type="EMBL" id="CP061813">
    <property type="protein sequence ID" value="QOD60706.1"/>
    <property type="molecule type" value="Genomic_DNA"/>
</dbReference>
<dbReference type="Proteomes" id="UP000516764">
    <property type="component" value="Chromosome"/>
</dbReference>
<dbReference type="SUPFAM" id="SSF46689">
    <property type="entry name" value="Homeodomain-like"/>
    <property type="match status" value="1"/>
</dbReference>
<protein>
    <recommendedName>
        <fullName evidence="3">Biofilm operon icaADBC HTH-type negative transcriptional regulator IcaR</fullName>
    </recommendedName>
    <alternativeName>
        <fullName evidence="8">Intercellular adhesion protein R</fullName>
    </alternativeName>
</protein>
<dbReference type="Pfam" id="PF00440">
    <property type="entry name" value="TetR_N"/>
    <property type="match status" value="1"/>
</dbReference>